<name>A0ABQ9TK24_SAGOE</name>
<accession>A0ABQ9TK24</accession>
<comment type="caution">
    <text evidence="1">The sequence shown here is derived from an EMBL/GenBank/DDBJ whole genome shotgun (WGS) entry which is preliminary data.</text>
</comment>
<organism evidence="1 2">
    <name type="scientific">Saguinus oedipus</name>
    <name type="common">Cotton-top tamarin</name>
    <name type="synonym">Oedipomidas oedipus</name>
    <dbReference type="NCBI Taxonomy" id="9490"/>
    <lineage>
        <taxon>Eukaryota</taxon>
        <taxon>Metazoa</taxon>
        <taxon>Chordata</taxon>
        <taxon>Craniata</taxon>
        <taxon>Vertebrata</taxon>
        <taxon>Euteleostomi</taxon>
        <taxon>Mammalia</taxon>
        <taxon>Eutheria</taxon>
        <taxon>Euarchontoglires</taxon>
        <taxon>Primates</taxon>
        <taxon>Haplorrhini</taxon>
        <taxon>Platyrrhini</taxon>
        <taxon>Cebidae</taxon>
        <taxon>Callitrichinae</taxon>
        <taxon>Saguinus</taxon>
    </lineage>
</organism>
<dbReference type="SUPFAM" id="SSF100934">
    <property type="entry name" value="Heat shock protein 70kD (HSP70), C-terminal subdomain"/>
    <property type="match status" value="1"/>
</dbReference>
<sequence length="77" mass="8642">ARLTLKKYIAKVSLAVTDTEKGSGKLLKEDKNTILSACRAKNEWLETHAEASINELFEQRQQLEEIVTPILAKMSTP</sequence>
<protein>
    <submittedName>
        <fullName evidence="1">Ankyrin repeat domain-containing protein 45</fullName>
    </submittedName>
</protein>
<gene>
    <name evidence="1" type="primary">ANKRD45_1</name>
    <name evidence="1" type="ORF">P7K49_037821</name>
</gene>
<feature type="non-terminal residue" evidence="1">
    <location>
        <position position="77"/>
    </location>
</feature>
<dbReference type="Gene3D" id="1.20.1270.10">
    <property type="match status" value="1"/>
</dbReference>
<keyword evidence="2" id="KW-1185">Reference proteome</keyword>
<dbReference type="InterPro" id="IPR029048">
    <property type="entry name" value="HSP70_C_sf"/>
</dbReference>
<evidence type="ECO:0000313" key="2">
    <source>
        <dbReference type="Proteomes" id="UP001266305"/>
    </source>
</evidence>
<evidence type="ECO:0000313" key="1">
    <source>
        <dbReference type="EMBL" id="KAK2084788.1"/>
    </source>
</evidence>
<proteinExistence type="predicted"/>
<feature type="non-terminal residue" evidence="1">
    <location>
        <position position="1"/>
    </location>
</feature>
<dbReference type="Proteomes" id="UP001266305">
    <property type="component" value="Unassembled WGS sequence"/>
</dbReference>
<dbReference type="EMBL" id="JASSZA010000022">
    <property type="protein sequence ID" value="KAK2084788.1"/>
    <property type="molecule type" value="Genomic_DNA"/>
</dbReference>
<reference evidence="1 2" key="1">
    <citation type="submission" date="2023-05" db="EMBL/GenBank/DDBJ databases">
        <title>B98-5 Cell Line De Novo Hybrid Assembly: An Optical Mapping Approach.</title>
        <authorList>
            <person name="Kananen K."/>
            <person name="Auerbach J.A."/>
            <person name="Kautto E."/>
            <person name="Blachly J.S."/>
        </authorList>
    </citation>
    <scope>NUCLEOTIDE SEQUENCE [LARGE SCALE GENOMIC DNA]</scope>
    <source>
        <strain evidence="1">B95-8</strain>
        <tissue evidence="1">Cell line</tissue>
    </source>
</reference>